<dbReference type="GeneID" id="108677201"/>
<dbReference type="KEGG" id="hazt:108677201"/>
<keyword evidence="1 2" id="KW-0694">RNA-binding</keyword>
<dbReference type="RefSeq" id="XP_018020875.2">
    <property type="nucleotide sequence ID" value="XM_018165386.2"/>
</dbReference>
<feature type="domain" description="RRM" evidence="4">
    <location>
        <begin position="8"/>
        <end position="78"/>
    </location>
</feature>
<proteinExistence type="predicted"/>
<reference evidence="6" key="1">
    <citation type="submission" date="2025-08" db="UniProtKB">
        <authorList>
            <consortium name="RefSeq"/>
        </authorList>
    </citation>
    <scope>IDENTIFICATION</scope>
    <source>
        <tissue evidence="6">Whole organism</tissue>
    </source>
</reference>
<dbReference type="OMA" id="ECDIANR"/>
<feature type="compositionally biased region" description="Pro residues" evidence="3">
    <location>
        <begin position="199"/>
        <end position="213"/>
    </location>
</feature>
<dbReference type="InterPro" id="IPR000504">
    <property type="entry name" value="RRM_dom"/>
</dbReference>
<evidence type="ECO:0000256" key="3">
    <source>
        <dbReference type="SAM" id="MobiDB-lite"/>
    </source>
</evidence>
<dbReference type="SUPFAM" id="SSF54928">
    <property type="entry name" value="RNA-binding domain, RBD"/>
    <property type="match status" value="1"/>
</dbReference>
<gene>
    <name evidence="6" type="primary">LOC108677201</name>
</gene>
<dbReference type="PROSITE" id="PS50102">
    <property type="entry name" value="RRM"/>
    <property type="match status" value="1"/>
</dbReference>
<evidence type="ECO:0000256" key="1">
    <source>
        <dbReference type="ARBA" id="ARBA00022884"/>
    </source>
</evidence>
<evidence type="ECO:0000313" key="6">
    <source>
        <dbReference type="RefSeq" id="XP_018020875.2"/>
    </source>
</evidence>
<dbReference type="InterPro" id="IPR035979">
    <property type="entry name" value="RBD_domain_sf"/>
</dbReference>
<dbReference type="GO" id="GO:0005634">
    <property type="term" value="C:nucleus"/>
    <property type="evidence" value="ECO:0007669"/>
    <property type="project" value="TreeGrafter"/>
</dbReference>
<dbReference type="OrthoDB" id="1879688at2759"/>
<dbReference type="PANTHER" id="PTHR48025">
    <property type="entry name" value="OS02G0815200 PROTEIN"/>
    <property type="match status" value="1"/>
</dbReference>
<dbReference type="Gene3D" id="3.30.70.330">
    <property type="match status" value="1"/>
</dbReference>
<dbReference type="GO" id="GO:0003729">
    <property type="term" value="F:mRNA binding"/>
    <property type="evidence" value="ECO:0007669"/>
    <property type="project" value="TreeGrafter"/>
</dbReference>
<dbReference type="Proteomes" id="UP000694843">
    <property type="component" value="Unplaced"/>
</dbReference>
<sequence length="279" mass="31443">MSKMPPKTKLFVGMLPPNCREITLRKLFERHGEVVECSIMGSYAFVHMKSEEEAEAAIQALNQQEVNGYNISVEQSTGEKRSGGRGRGRGMFRGGRGMDRGGGWGGRGGGPMRGGRGEPYPPRGGDGYDNYRPTPYDRPGYDRRPLPPHPAERYGPMPPPPPMRNGGYYDEYDRAPERRAMPYGRDPYERYDAYERRPAPPAPALTPRRSPPPPDRRPIPTVPLTYDRRPEPYDVRPRDPYYAAPAPQRDLLYPPRVPSPSGRAPSPPRYGAPPPIRRY</sequence>
<dbReference type="PANTHER" id="PTHR48025:SF1">
    <property type="entry name" value="RRM DOMAIN-CONTAINING PROTEIN"/>
    <property type="match status" value="1"/>
</dbReference>
<dbReference type="Pfam" id="PF00076">
    <property type="entry name" value="RRM_1"/>
    <property type="match status" value="1"/>
</dbReference>
<feature type="compositionally biased region" description="Pro residues" evidence="3">
    <location>
        <begin position="265"/>
        <end position="279"/>
    </location>
</feature>
<feature type="compositionally biased region" description="Basic and acidic residues" evidence="3">
    <location>
        <begin position="171"/>
        <end position="198"/>
    </location>
</feature>
<evidence type="ECO:0000259" key="4">
    <source>
        <dbReference type="PROSITE" id="PS50102"/>
    </source>
</evidence>
<dbReference type="SMART" id="SM00360">
    <property type="entry name" value="RRM"/>
    <property type="match status" value="1"/>
</dbReference>
<organism evidence="5 6">
    <name type="scientific">Hyalella azteca</name>
    <name type="common">Amphipod</name>
    <dbReference type="NCBI Taxonomy" id="294128"/>
    <lineage>
        <taxon>Eukaryota</taxon>
        <taxon>Metazoa</taxon>
        <taxon>Ecdysozoa</taxon>
        <taxon>Arthropoda</taxon>
        <taxon>Crustacea</taxon>
        <taxon>Multicrustacea</taxon>
        <taxon>Malacostraca</taxon>
        <taxon>Eumalacostraca</taxon>
        <taxon>Peracarida</taxon>
        <taxon>Amphipoda</taxon>
        <taxon>Senticaudata</taxon>
        <taxon>Talitrida</taxon>
        <taxon>Talitroidea</taxon>
        <taxon>Hyalellidae</taxon>
        <taxon>Hyalella</taxon>
    </lineage>
</organism>
<name>A0A8B7P4J8_HYAAZ</name>
<feature type="region of interest" description="Disordered" evidence="3">
    <location>
        <begin position="72"/>
        <end position="279"/>
    </location>
</feature>
<feature type="compositionally biased region" description="Gly residues" evidence="3">
    <location>
        <begin position="91"/>
        <end position="114"/>
    </location>
</feature>
<evidence type="ECO:0000256" key="2">
    <source>
        <dbReference type="PROSITE-ProRule" id="PRU00176"/>
    </source>
</evidence>
<protein>
    <submittedName>
        <fullName evidence="6">RNA-binding protein 4.1</fullName>
    </submittedName>
</protein>
<dbReference type="AlphaFoldDB" id="A0A8B7P4J8"/>
<accession>A0A8B7P4J8</accession>
<dbReference type="InterPro" id="IPR050502">
    <property type="entry name" value="Euk_RNA-bind_prot"/>
</dbReference>
<dbReference type="InterPro" id="IPR012677">
    <property type="entry name" value="Nucleotide-bd_a/b_plait_sf"/>
</dbReference>
<keyword evidence="5" id="KW-1185">Reference proteome</keyword>
<evidence type="ECO:0000313" key="5">
    <source>
        <dbReference type="Proteomes" id="UP000694843"/>
    </source>
</evidence>
<feature type="compositionally biased region" description="Basic and acidic residues" evidence="3">
    <location>
        <begin position="226"/>
        <end position="239"/>
    </location>
</feature>